<dbReference type="GO" id="GO:0019305">
    <property type="term" value="P:dTDP-rhamnose biosynthetic process"/>
    <property type="evidence" value="ECO:0007669"/>
    <property type="project" value="UniProtKB-UniPathway"/>
</dbReference>
<dbReference type="PATRIC" id="fig|1619045.3.peg.321"/>
<evidence type="ECO:0000256" key="1">
    <source>
        <dbReference type="ARBA" id="ARBA00010944"/>
    </source>
</evidence>
<gene>
    <name evidence="4" type="ORF">UR53_C0005G0004</name>
</gene>
<dbReference type="AlphaFoldDB" id="A0A0G0D7J6"/>
<comment type="pathway">
    <text evidence="2">Carbohydrate biosynthesis; dTDP-L-rhamnose biosynthesis.</text>
</comment>
<dbReference type="InterPro" id="IPR036291">
    <property type="entry name" value="NAD(P)-bd_dom_sf"/>
</dbReference>
<dbReference type="GO" id="GO:0008831">
    <property type="term" value="F:dTDP-4-dehydrorhamnose reductase activity"/>
    <property type="evidence" value="ECO:0007669"/>
    <property type="project" value="UniProtKB-EC"/>
</dbReference>
<dbReference type="GO" id="GO:0005829">
    <property type="term" value="C:cytosol"/>
    <property type="evidence" value="ECO:0007669"/>
    <property type="project" value="TreeGrafter"/>
</dbReference>
<dbReference type="EC" id="1.1.1.133" evidence="2"/>
<sequence>MKIIVTGVKGQLGYDVIKELNIRGYKEVLGIDIDDLDITNSKAVDSFMSLHKPSTIIHCAAYTAVDKAEDNKDVCMNVNINGTKNLVEQARKLDAKFIYISTDYVFNGNKQGMYEIDDQPDPQSVYGESKYLGELEAQKHDKHFVVRISWVFGKNGQNFVKTMLRLGNEKPLVNVVSDQIGSPTYTHDLSRLLVDLIESDKFGTYHATNEGNCTWYEFTKEIFRLTGINTPVHPILTSDYPTKAKRPMNSLLSKETLDKAGFDRLPSWQDALKRYLTEIEVL</sequence>
<comment type="caution">
    <text evidence="4">The sequence shown here is derived from an EMBL/GenBank/DDBJ whole genome shotgun (WGS) entry which is preliminary data.</text>
</comment>
<dbReference type="NCBIfam" id="TIGR01214">
    <property type="entry name" value="rmlD"/>
    <property type="match status" value="1"/>
</dbReference>
<organism evidence="4 5">
    <name type="scientific">Candidatus Magasanikbacteria bacterium GW2011_GWC2_34_16</name>
    <dbReference type="NCBI Taxonomy" id="1619045"/>
    <lineage>
        <taxon>Bacteria</taxon>
        <taxon>Candidatus Magasanikiibacteriota</taxon>
    </lineage>
</organism>
<evidence type="ECO:0000256" key="2">
    <source>
        <dbReference type="RuleBase" id="RU364082"/>
    </source>
</evidence>
<dbReference type="Gene3D" id="3.40.50.720">
    <property type="entry name" value="NAD(P)-binding Rossmann-like Domain"/>
    <property type="match status" value="1"/>
</dbReference>
<dbReference type="SUPFAM" id="SSF51735">
    <property type="entry name" value="NAD(P)-binding Rossmann-fold domains"/>
    <property type="match status" value="1"/>
</dbReference>
<comment type="similarity">
    <text evidence="1 2">Belongs to the dTDP-4-dehydrorhamnose reductase family.</text>
</comment>
<feature type="domain" description="RmlD-like substrate binding" evidence="3">
    <location>
        <begin position="1"/>
        <end position="279"/>
    </location>
</feature>
<evidence type="ECO:0000259" key="3">
    <source>
        <dbReference type="Pfam" id="PF04321"/>
    </source>
</evidence>
<dbReference type="PANTHER" id="PTHR10491:SF4">
    <property type="entry name" value="METHIONINE ADENOSYLTRANSFERASE 2 SUBUNIT BETA"/>
    <property type="match status" value="1"/>
</dbReference>
<protein>
    <recommendedName>
        <fullName evidence="2">dTDP-4-dehydrorhamnose reductase</fullName>
        <ecNumber evidence="2">1.1.1.133</ecNumber>
    </recommendedName>
</protein>
<dbReference type="Gene3D" id="3.90.25.10">
    <property type="entry name" value="UDP-galactose 4-epimerase, domain 1"/>
    <property type="match status" value="1"/>
</dbReference>
<dbReference type="InterPro" id="IPR005913">
    <property type="entry name" value="dTDP_dehydrorham_reduct"/>
</dbReference>
<name>A0A0G0D7J6_9BACT</name>
<dbReference type="EMBL" id="LBPO01000005">
    <property type="protein sequence ID" value="KKP59205.1"/>
    <property type="molecule type" value="Genomic_DNA"/>
</dbReference>
<evidence type="ECO:0000313" key="5">
    <source>
        <dbReference type="Proteomes" id="UP000034927"/>
    </source>
</evidence>
<proteinExistence type="inferred from homology"/>
<keyword evidence="2" id="KW-0560">Oxidoreductase</keyword>
<evidence type="ECO:0000313" key="4">
    <source>
        <dbReference type="EMBL" id="KKP59205.1"/>
    </source>
</evidence>
<comment type="function">
    <text evidence="2">Catalyzes the reduction of dTDP-6-deoxy-L-lyxo-4-hexulose to yield dTDP-L-rhamnose.</text>
</comment>
<accession>A0A0G0D7J6</accession>
<dbReference type="UniPathway" id="UPA00124"/>
<reference evidence="4 5" key="1">
    <citation type="journal article" date="2015" name="Nature">
        <title>rRNA introns, odd ribosomes, and small enigmatic genomes across a large radiation of phyla.</title>
        <authorList>
            <person name="Brown C.T."/>
            <person name="Hug L.A."/>
            <person name="Thomas B.C."/>
            <person name="Sharon I."/>
            <person name="Castelle C.J."/>
            <person name="Singh A."/>
            <person name="Wilkins M.J."/>
            <person name="Williams K.H."/>
            <person name="Banfield J.F."/>
        </authorList>
    </citation>
    <scope>NUCLEOTIDE SEQUENCE [LARGE SCALE GENOMIC DNA]</scope>
</reference>
<dbReference type="Pfam" id="PF04321">
    <property type="entry name" value="RmlD_sub_bind"/>
    <property type="match status" value="1"/>
</dbReference>
<dbReference type="Proteomes" id="UP000034927">
    <property type="component" value="Unassembled WGS sequence"/>
</dbReference>
<dbReference type="InterPro" id="IPR029903">
    <property type="entry name" value="RmlD-like-bd"/>
</dbReference>
<dbReference type="CDD" id="cd05254">
    <property type="entry name" value="dTDP_HR_like_SDR_e"/>
    <property type="match status" value="1"/>
</dbReference>
<dbReference type="PANTHER" id="PTHR10491">
    <property type="entry name" value="DTDP-4-DEHYDRORHAMNOSE REDUCTASE"/>
    <property type="match status" value="1"/>
</dbReference>
<keyword evidence="2" id="KW-0521">NADP</keyword>